<dbReference type="EC" id="1.14.13.148" evidence="9"/>
<comment type="similarity">
    <text evidence="2">Belongs to the FMO family.</text>
</comment>
<evidence type="ECO:0000256" key="7">
    <source>
        <dbReference type="ARBA" id="ARBA00023002"/>
    </source>
</evidence>
<keyword evidence="4" id="KW-0285">Flavoprotein</keyword>
<evidence type="ECO:0000256" key="4">
    <source>
        <dbReference type="ARBA" id="ARBA00022630"/>
    </source>
</evidence>
<keyword evidence="5" id="KW-0274">FAD</keyword>
<keyword evidence="12" id="KW-1185">Reference proteome</keyword>
<evidence type="ECO:0000313" key="11">
    <source>
        <dbReference type="EMBL" id="AKF27170.1"/>
    </source>
</evidence>
<dbReference type="InterPro" id="IPR050346">
    <property type="entry name" value="FMO-like"/>
</dbReference>
<evidence type="ECO:0000256" key="8">
    <source>
        <dbReference type="ARBA" id="ARBA00023033"/>
    </source>
</evidence>
<dbReference type="PANTHER" id="PTHR23023">
    <property type="entry name" value="DIMETHYLANILINE MONOOXYGENASE"/>
    <property type="match status" value="1"/>
</dbReference>
<evidence type="ECO:0000256" key="10">
    <source>
        <dbReference type="ARBA" id="ARBA00035159"/>
    </source>
</evidence>
<keyword evidence="6" id="KW-0521">NADP</keyword>
<evidence type="ECO:0000256" key="1">
    <source>
        <dbReference type="ARBA" id="ARBA00001974"/>
    </source>
</evidence>
<dbReference type="GO" id="GO:0050661">
    <property type="term" value="F:NADP binding"/>
    <property type="evidence" value="ECO:0007669"/>
    <property type="project" value="InterPro"/>
</dbReference>
<dbReference type="AlphaFoldDB" id="A0A0F6WQ92"/>
<comment type="similarity">
    <text evidence="3">Belongs to the FAD-binding monooxygenase family.</text>
</comment>
<dbReference type="InterPro" id="IPR020946">
    <property type="entry name" value="Flavin_mOase-like"/>
</dbReference>
<dbReference type="InterPro" id="IPR036188">
    <property type="entry name" value="FAD/NAD-bd_sf"/>
</dbReference>
<dbReference type="FunFam" id="3.50.50.60:FF:000138">
    <property type="entry name" value="Flavin-containing monooxygenase"/>
    <property type="match status" value="1"/>
</dbReference>
<dbReference type="SUPFAM" id="SSF51905">
    <property type="entry name" value="FAD/NAD(P)-binding domain"/>
    <property type="match status" value="2"/>
</dbReference>
<proteinExistence type="inferred from homology"/>
<dbReference type="GO" id="GO:0034899">
    <property type="term" value="F:trimethylamine monooxygenase activity"/>
    <property type="evidence" value="ECO:0007669"/>
    <property type="project" value="UniProtKB-EC"/>
</dbReference>
<dbReference type="PATRIC" id="fig|92706.3.peg.1280"/>
<keyword evidence="8" id="KW-0503">Monooxygenase</keyword>
<dbReference type="PIRSF" id="PIRSF000332">
    <property type="entry name" value="FMO"/>
    <property type="match status" value="1"/>
</dbReference>
<dbReference type="HOGENOM" id="CLU_006909_3_0_11"/>
<protein>
    <recommendedName>
        <fullName evidence="10">Trimethylamine monooxygenase</fullName>
        <ecNumber evidence="9">1.14.13.148</ecNumber>
    </recommendedName>
</protein>
<evidence type="ECO:0000256" key="5">
    <source>
        <dbReference type="ARBA" id="ARBA00022827"/>
    </source>
</evidence>
<gene>
    <name evidence="11" type="ORF">YH66_06165</name>
</gene>
<evidence type="ECO:0000256" key="3">
    <source>
        <dbReference type="ARBA" id="ARBA00010139"/>
    </source>
</evidence>
<reference evidence="11 12" key="1">
    <citation type="submission" date="2015-04" db="EMBL/GenBank/DDBJ databases">
        <title>Complete Genome Sequence of Brevibacterium flavum ATCC 15168.</title>
        <authorList>
            <person name="Ahn J."/>
            <person name="Park G."/>
            <person name="Jeon W."/>
            <person name="Jang Y."/>
            <person name="Jang M."/>
            <person name="Lee H."/>
            <person name="Lee H."/>
        </authorList>
    </citation>
    <scope>NUCLEOTIDE SEQUENCE [LARGE SCALE GENOMIC DNA]</scope>
    <source>
        <strain evidence="11 12">ATCC 15168</strain>
    </source>
</reference>
<dbReference type="Pfam" id="PF00743">
    <property type="entry name" value="FMO-like"/>
    <property type="match status" value="1"/>
</dbReference>
<dbReference type="Gene3D" id="3.50.50.60">
    <property type="entry name" value="FAD/NAD(P)-binding domain"/>
    <property type="match status" value="2"/>
</dbReference>
<comment type="cofactor">
    <cofactor evidence="1">
        <name>FAD</name>
        <dbReference type="ChEBI" id="CHEBI:57692"/>
    </cofactor>
</comment>
<evidence type="ECO:0000256" key="9">
    <source>
        <dbReference type="ARBA" id="ARBA00034528"/>
    </source>
</evidence>
<dbReference type="GO" id="GO:0004499">
    <property type="term" value="F:N,N-dimethylaniline monooxygenase activity"/>
    <property type="evidence" value="ECO:0007669"/>
    <property type="project" value="InterPro"/>
</dbReference>
<evidence type="ECO:0000256" key="2">
    <source>
        <dbReference type="ARBA" id="ARBA00009183"/>
    </source>
</evidence>
<evidence type="ECO:0000256" key="6">
    <source>
        <dbReference type="ARBA" id="ARBA00022857"/>
    </source>
</evidence>
<dbReference type="RefSeq" id="WP_003863815.1">
    <property type="nucleotide sequence ID" value="NZ_CP011309.1"/>
</dbReference>
<dbReference type="InterPro" id="IPR000960">
    <property type="entry name" value="Flavin_mOase"/>
</dbReference>
<accession>A0A0F6WQ92</accession>
<keyword evidence="7" id="KW-0560">Oxidoreductase</keyword>
<organism evidence="11 12">
    <name type="scientific">[Brevibacterium] flavum</name>
    <dbReference type="NCBI Taxonomy" id="92706"/>
    <lineage>
        <taxon>Bacteria</taxon>
        <taxon>Bacillati</taxon>
        <taxon>Actinomycetota</taxon>
        <taxon>Actinomycetes</taxon>
        <taxon>Mycobacteriales</taxon>
        <taxon>Corynebacteriaceae</taxon>
        <taxon>Corynebacterium</taxon>
    </lineage>
</organism>
<dbReference type="EMBL" id="CP011309">
    <property type="protein sequence ID" value="AKF27170.1"/>
    <property type="molecule type" value="Genomic_DNA"/>
</dbReference>
<dbReference type="GO" id="GO:0050660">
    <property type="term" value="F:flavin adenine dinucleotide binding"/>
    <property type="evidence" value="ECO:0007669"/>
    <property type="project" value="InterPro"/>
</dbReference>
<dbReference type="Proteomes" id="UP000034037">
    <property type="component" value="Chromosome"/>
</dbReference>
<evidence type="ECO:0000313" key="12">
    <source>
        <dbReference type="Proteomes" id="UP000034037"/>
    </source>
</evidence>
<name>A0A0F6WQ92_9CORY</name>
<sequence length="470" mass="54068">MEMVVKNKRVAIIGAGPSGIAQLRAFESAEKQGHEIPELVCFEKQDTWGGQWNYSWRTGTDSYGEPVHSSMYRNLWSNGPKEVLEFAEYSFDEHFGKPISSYPPREVLWDYIAGRAKKSNVEKYIKFAHVVRWVSFDEATKLFTVTVENLRTGETSSDTYDNVIVGAGHFSFPNVPHFDGVETFPGQILHAHEFRGAEAVADKDILLIGASYSAEDIGTQAYKMGARSVTFSYRSKPMGYEWPEEMTELPLVERFDGSEVHFVNGEKRKVDIVVFCTGYLHHYPFMPSELTLSSPNNLYPDTLYRGVVSEANNQLFWLGAQDQWLTFNMFDAQAWYVRDVILGRVALPSKEAQRNHMDQWLSHFEGLKSKNDQIDFQCDYVEDLIDQTDYPSFDLKEVANILKGWVKSKKEDILNYRDYTYTSVMTGTTSVEHHTPWMIELDDSLKRYLSEPQENEARQVYRGKKVRDKA</sequence>